<proteinExistence type="predicted"/>
<sequence length="51" mass="5725">MTTGKPLCSVALRIEINATYTLSGHKRQAARSHNIQHSDSRSRHATHRSQN</sequence>
<dbReference type="EMBL" id="CCYA01000162">
    <property type="protein sequence ID" value="CEH12571.1"/>
    <property type="molecule type" value="Genomic_DNA"/>
</dbReference>
<evidence type="ECO:0000313" key="3">
    <source>
        <dbReference type="Proteomes" id="UP000054845"/>
    </source>
</evidence>
<evidence type="ECO:0000313" key="2">
    <source>
        <dbReference type="EMBL" id="CEH12571.1"/>
    </source>
</evidence>
<dbReference type="AlphaFoldDB" id="A0A0P1BAV2"/>
<keyword evidence="3" id="KW-1185">Reference proteome</keyword>
<evidence type="ECO:0000256" key="1">
    <source>
        <dbReference type="SAM" id="MobiDB-lite"/>
    </source>
</evidence>
<protein>
    <submittedName>
        <fullName evidence="2">Uncharacterized protein</fullName>
    </submittedName>
</protein>
<reference evidence="3" key="1">
    <citation type="submission" date="2014-09" db="EMBL/GenBank/DDBJ databases">
        <authorList>
            <person name="Sharma Rahul"/>
            <person name="Thines Marco"/>
        </authorList>
    </citation>
    <scope>NUCLEOTIDE SEQUENCE [LARGE SCALE GENOMIC DNA]</scope>
</reference>
<accession>A0A0P1BAV2</accession>
<dbReference type="Proteomes" id="UP000054845">
    <property type="component" value="Unassembled WGS sequence"/>
</dbReference>
<feature type="region of interest" description="Disordered" evidence="1">
    <location>
        <begin position="24"/>
        <end position="51"/>
    </location>
</feature>
<organism evidence="2 3">
    <name type="scientific">Ceraceosorus bombacis</name>
    <dbReference type="NCBI Taxonomy" id="401625"/>
    <lineage>
        <taxon>Eukaryota</taxon>
        <taxon>Fungi</taxon>
        <taxon>Dikarya</taxon>
        <taxon>Basidiomycota</taxon>
        <taxon>Ustilaginomycotina</taxon>
        <taxon>Exobasidiomycetes</taxon>
        <taxon>Ceraceosorales</taxon>
        <taxon>Ceraceosoraceae</taxon>
        <taxon>Ceraceosorus</taxon>
    </lineage>
</organism>
<name>A0A0P1BAV2_9BASI</name>